<dbReference type="GO" id="GO:0005506">
    <property type="term" value="F:iron ion binding"/>
    <property type="evidence" value="ECO:0007669"/>
    <property type="project" value="InterPro"/>
</dbReference>
<sequence>METLKYVGKPFVREDAFDKARGKTQYTCDRKIQGMLYGKLVLSEKAHASIQICTEKAEQVPGVVRIFTHKDVPEKKYNPHNWTAGTGVFEDMYILSEKARYVGDHLALVVGETREAVEEGAALVELHYEEEPAVIGYEAAREAGDHVAFEKEVKCGDFEHIQQEEVLEIETAGSTQAIHHGPIEPHIALADIDETGNLVVWTPCQTVFMVRYHICSLLDLPYTKVRVVKAVMGGSFGGKGLSVVEPACAFAAWTLRRPVMLYMDRPADITATRKRNPSCMTVRTLVTREGKILGRYIDSEFDGGAYYTNASAIAMAFSKKLFRLYRIPNQTVHAKTYYTNTTPGGSCRGYGSPQAHAVTEINLDQAAKKLQMDPCEFRLKNVVLPGDKDPSGGTDLGDARIKECILKGMEAFDWKNRREHIKEKDTDRYAWGIGMACGTHGNGYKGGYPDFTNVMMQIHPDGSAEVRIAVHDQGCGTVMTMQQIAAEALHMDVYRIKVPEADTFISPYDAAGTQASRVTYVCGRAVQKAGEQLLDKIKNACLALYGWEKEKQEALDGEIIYQGTEKKSYGEISIEYEKTFHRYLHTELEYEPEENPGVYCADFAEVKIDKYTGLVEVTDLLAVHDVGQCMNRTLSEGQVEGGAQMSLGQALFEEISYDKKGGVRSQNFSKYHMINAPEMPEVKSIFIENHHAQGPYGAKSLGEVVAVAPAPAVANAINFALGSCFTDYPITPEKIVDFLEKQSNR</sequence>
<dbReference type="EMBL" id="DWUY01000013">
    <property type="protein sequence ID" value="HJD27520.1"/>
    <property type="molecule type" value="Genomic_DNA"/>
</dbReference>
<dbReference type="SMART" id="SM01008">
    <property type="entry name" value="Ald_Xan_dh_C"/>
    <property type="match status" value="1"/>
</dbReference>
<feature type="domain" description="Aldehyde oxidase/xanthine dehydrogenase a/b hammerhead" evidence="3">
    <location>
        <begin position="21"/>
        <end position="132"/>
    </location>
</feature>
<keyword evidence="2" id="KW-0560">Oxidoreductase</keyword>
<dbReference type="PANTHER" id="PTHR11908:SF132">
    <property type="entry name" value="ALDEHYDE OXIDASE 1-RELATED"/>
    <property type="match status" value="1"/>
</dbReference>
<dbReference type="PANTHER" id="PTHR11908">
    <property type="entry name" value="XANTHINE DEHYDROGENASE"/>
    <property type="match status" value="1"/>
</dbReference>
<protein>
    <submittedName>
        <fullName evidence="4">Molybdopterin-dependent oxidoreductase</fullName>
    </submittedName>
</protein>
<dbReference type="InterPro" id="IPR036856">
    <property type="entry name" value="Ald_Oxase/Xan_DH_a/b_sf"/>
</dbReference>
<dbReference type="InterPro" id="IPR037165">
    <property type="entry name" value="AldOxase/xan_DH_Mopterin-bd_sf"/>
</dbReference>
<evidence type="ECO:0000259" key="3">
    <source>
        <dbReference type="SMART" id="SM01008"/>
    </source>
</evidence>
<dbReference type="InterPro" id="IPR016208">
    <property type="entry name" value="Ald_Oxase/xanthine_DH-like"/>
</dbReference>
<dbReference type="Proteomes" id="UP000823892">
    <property type="component" value="Unassembled WGS sequence"/>
</dbReference>
<dbReference type="InterPro" id="IPR008274">
    <property type="entry name" value="AldOxase/xan_DH_MoCoBD1"/>
</dbReference>
<evidence type="ECO:0000313" key="4">
    <source>
        <dbReference type="EMBL" id="HJD27520.1"/>
    </source>
</evidence>
<keyword evidence="1" id="KW-0500">Molybdenum</keyword>
<dbReference type="Pfam" id="PF02738">
    <property type="entry name" value="MoCoBD_1"/>
    <property type="match status" value="1"/>
</dbReference>
<proteinExistence type="predicted"/>
<dbReference type="Gene3D" id="3.90.1170.50">
    <property type="entry name" value="Aldehyde oxidase/xanthine dehydrogenase, a/b hammerhead"/>
    <property type="match status" value="1"/>
</dbReference>
<evidence type="ECO:0000313" key="5">
    <source>
        <dbReference type="Proteomes" id="UP000823892"/>
    </source>
</evidence>
<dbReference type="InterPro" id="IPR046867">
    <property type="entry name" value="AldOxase/xan_DH_MoCoBD2"/>
</dbReference>
<dbReference type="Gene3D" id="3.30.365.10">
    <property type="entry name" value="Aldehyde oxidase/xanthine dehydrogenase, molybdopterin binding domain"/>
    <property type="match status" value="4"/>
</dbReference>
<accession>A0A9D2TV16</accession>
<dbReference type="SUPFAM" id="SSF56003">
    <property type="entry name" value="Molybdenum cofactor-binding domain"/>
    <property type="match status" value="1"/>
</dbReference>
<dbReference type="AlphaFoldDB" id="A0A9D2TV16"/>
<dbReference type="GO" id="GO:0016491">
    <property type="term" value="F:oxidoreductase activity"/>
    <property type="evidence" value="ECO:0007669"/>
    <property type="project" value="UniProtKB-KW"/>
</dbReference>
<organism evidence="4 5">
    <name type="scientific">Candidatus Blautia avicola</name>
    <dbReference type="NCBI Taxonomy" id="2838483"/>
    <lineage>
        <taxon>Bacteria</taxon>
        <taxon>Bacillati</taxon>
        <taxon>Bacillota</taxon>
        <taxon>Clostridia</taxon>
        <taxon>Lachnospirales</taxon>
        <taxon>Lachnospiraceae</taxon>
        <taxon>Blautia</taxon>
    </lineage>
</organism>
<comment type="caution">
    <text evidence="4">The sequence shown here is derived from an EMBL/GenBank/DDBJ whole genome shotgun (WGS) entry which is preliminary data.</text>
</comment>
<name>A0A9D2TV16_9FIRM</name>
<dbReference type="Pfam" id="PF20256">
    <property type="entry name" value="MoCoBD_2"/>
    <property type="match status" value="1"/>
</dbReference>
<dbReference type="SUPFAM" id="SSF54665">
    <property type="entry name" value="CO dehydrogenase molybdoprotein N-domain-like"/>
    <property type="match status" value="1"/>
</dbReference>
<dbReference type="Pfam" id="PF01315">
    <property type="entry name" value="Ald_Xan_dh_C"/>
    <property type="match status" value="1"/>
</dbReference>
<dbReference type="InterPro" id="IPR000674">
    <property type="entry name" value="Ald_Oxase/Xan_DH_a/b"/>
</dbReference>
<evidence type="ECO:0000256" key="1">
    <source>
        <dbReference type="ARBA" id="ARBA00022505"/>
    </source>
</evidence>
<reference evidence="4" key="2">
    <citation type="submission" date="2021-04" db="EMBL/GenBank/DDBJ databases">
        <authorList>
            <person name="Gilroy R."/>
        </authorList>
    </citation>
    <scope>NUCLEOTIDE SEQUENCE</scope>
    <source>
        <strain evidence="4">ChiBcec6-4105</strain>
    </source>
</reference>
<evidence type="ECO:0000256" key="2">
    <source>
        <dbReference type="ARBA" id="ARBA00023002"/>
    </source>
</evidence>
<reference evidence="4" key="1">
    <citation type="journal article" date="2021" name="PeerJ">
        <title>Extensive microbial diversity within the chicken gut microbiome revealed by metagenomics and culture.</title>
        <authorList>
            <person name="Gilroy R."/>
            <person name="Ravi A."/>
            <person name="Getino M."/>
            <person name="Pursley I."/>
            <person name="Horton D.L."/>
            <person name="Alikhan N.F."/>
            <person name="Baker D."/>
            <person name="Gharbi K."/>
            <person name="Hall N."/>
            <person name="Watson M."/>
            <person name="Adriaenssens E.M."/>
            <person name="Foster-Nyarko E."/>
            <person name="Jarju S."/>
            <person name="Secka A."/>
            <person name="Antonio M."/>
            <person name="Oren A."/>
            <person name="Chaudhuri R.R."/>
            <person name="La Ragione R."/>
            <person name="Hildebrand F."/>
            <person name="Pallen M.J."/>
        </authorList>
    </citation>
    <scope>NUCLEOTIDE SEQUENCE</scope>
    <source>
        <strain evidence="4">ChiBcec6-4105</strain>
    </source>
</reference>
<gene>
    <name evidence="4" type="ORF">H9914_00765</name>
</gene>